<name>A0A4Y8LSJ5_9BACL</name>
<dbReference type="Pfam" id="PF13302">
    <property type="entry name" value="Acetyltransf_3"/>
    <property type="match status" value="1"/>
</dbReference>
<dbReference type="InterPro" id="IPR016181">
    <property type="entry name" value="Acyl_CoA_acyltransferase"/>
</dbReference>
<reference evidence="2 3" key="1">
    <citation type="submission" date="2019-03" db="EMBL/GenBank/DDBJ databases">
        <authorList>
            <person name="Yang Y."/>
        </authorList>
    </citation>
    <scope>NUCLEOTIDE SEQUENCE [LARGE SCALE GENOMIC DNA]</scope>
    <source>
        <strain evidence="2 3">ASL-1</strain>
    </source>
</reference>
<dbReference type="Gene3D" id="3.40.630.30">
    <property type="match status" value="1"/>
</dbReference>
<dbReference type="EC" id="2.3.1.202" evidence="2"/>
<dbReference type="Proteomes" id="UP000297776">
    <property type="component" value="Unassembled WGS sequence"/>
</dbReference>
<keyword evidence="3" id="KW-1185">Reference proteome</keyword>
<protein>
    <submittedName>
        <fullName evidence="2">UDP-4-amino-4, 6-dideoxy-N-acetyl-beta-L-altrosamine N-acetyltransferase</fullName>
        <ecNumber evidence="2">2.3.1.202</ecNumber>
    </submittedName>
</protein>
<dbReference type="GO" id="GO:0016747">
    <property type="term" value="F:acyltransferase activity, transferring groups other than amino-acyl groups"/>
    <property type="evidence" value="ECO:0007669"/>
    <property type="project" value="InterPro"/>
</dbReference>
<dbReference type="InterPro" id="IPR020036">
    <property type="entry name" value="PseH"/>
</dbReference>
<evidence type="ECO:0000313" key="2">
    <source>
        <dbReference type="EMBL" id="TFE03935.1"/>
    </source>
</evidence>
<feature type="domain" description="N-acetyltransferase" evidence="1">
    <location>
        <begin position="6"/>
        <end position="156"/>
    </location>
</feature>
<evidence type="ECO:0000259" key="1">
    <source>
        <dbReference type="PROSITE" id="PS51186"/>
    </source>
</evidence>
<accession>A0A4Y8LSJ5</accession>
<dbReference type="OrthoDB" id="9795206at2"/>
<dbReference type="PROSITE" id="PS51186">
    <property type="entry name" value="GNAT"/>
    <property type="match status" value="1"/>
</dbReference>
<dbReference type="InterPro" id="IPR000182">
    <property type="entry name" value="GNAT_dom"/>
</dbReference>
<keyword evidence="2" id="KW-0808">Transferase</keyword>
<dbReference type="EMBL" id="SORX01000001">
    <property type="protein sequence ID" value="TFE03935.1"/>
    <property type="molecule type" value="Genomic_DNA"/>
</dbReference>
<evidence type="ECO:0000313" key="3">
    <source>
        <dbReference type="Proteomes" id="UP000297776"/>
    </source>
</evidence>
<proteinExistence type="predicted"/>
<comment type="caution">
    <text evidence="2">The sequence shown here is derived from an EMBL/GenBank/DDBJ whole genome shotgun (WGS) entry which is preliminary data.</text>
</comment>
<dbReference type="AlphaFoldDB" id="A0A4Y8LSJ5"/>
<dbReference type="PANTHER" id="PTHR43415">
    <property type="entry name" value="SPERMIDINE N(1)-ACETYLTRANSFERASE"/>
    <property type="match status" value="1"/>
</dbReference>
<sequence>MLEFNSYLRSVTEEDLQLIYTWRNSPEIRQLMFNNEEIEWNSHIKWFDYLDSDENSEIKIFIEDKKPRGIVQINKINTYHQTAEWGFYIGDRYKKGLGSLLAYHALNYIFDELNIRKLSAQVLSINDISLKYHNKIGFKQEGLLFQHILREDKLIDVYLFAQFKKNWKYNKQVLLEAFTNG</sequence>
<dbReference type="NCBIfam" id="TIGR03585">
    <property type="entry name" value="PseH"/>
    <property type="match status" value="1"/>
</dbReference>
<dbReference type="PANTHER" id="PTHR43415:SF3">
    <property type="entry name" value="GNAT-FAMILY ACETYLTRANSFERASE"/>
    <property type="match status" value="1"/>
</dbReference>
<gene>
    <name evidence="2" type="primary">pseH</name>
    <name evidence="2" type="ORF">E2626_01005</name>
</gene>
<dbReference type="SUPFAM" id="SSF55729">
    <property type="entry name" value="Acyl-CoA N-acyltransferases (Nat)"/>
    <property type="match status" value="1"/>
</dbReference>
<organism evidence="2 3">
    <name type="scientific">Jeotgalibacillus salarius</name>
    <dbReference type="NCBI Taxonomy" id="546023"/>
    <lineage>
        <taxon>Bacteria</taxon>
        <taxon>Bacillati</taxon>
        <taxon>Bacillota</taxon>
        <taxon>Bacilli</taxon>
        <taxon>Bacillales</taxon>
        <taxon>Caryophanaceae</taxon>
        <taxon>Jeotgalibacillus</taxon>
    </lineage>
</organism>
<keyword evidence="2" id="KW-0012">Acyltransferase</keyword>
<dbReference type="RefSeq" id="WP_134378720.1">
    <property type="nucleotide sequence ID" value="NZ_SORX01000001.1"/>
</dbReference>